<evidence type="ECO:0000313" key="2">
    <source>
        <dbReference type="Proteomes" id="UP000198597"/>
    </source>
</evidence>
<protein>
    <submittedName>
        <fullName evidence="1">Uncharacterized protein</fullName>
    </submittedName>
</protein>
<organism evidence="1 2">
    <name type="scientific">Clostridium gasigenes</name>
    <dbReference type="NCBI Taxonomy" id="94869"/>
    <lineage>
        <taxon>Bacteria</taxon>
        <taxon>Bacillati</taxon>
        <taxon>Bacillota</taxon>
        <taxon>Clostridia</taxon>
        <taxon>Eubacteriales</taxon>
        <taxon>Clostridiaceae</taxon>
        <taxon>Clostridium</taxon>
    </lineage>
</organism>
<dbReference type="EMBL" id="FNJM01000021">
    <property type="protein sequence ID" value="SDP82757.1"/>
    <property type="molecule type" value="Genomic_DNA"/>
</dbReference>
<dbReference type="Proteomes" id="UP000198597">
    <property type="component" value="Unassembled WGS sequence"/>
</dbReference>
<dbReference type="AlphaFoldDB" id="A0A1H0VW36"/>
<evidence type="ECO:0000313" key="1">
    <source>
        <dbReference type="EMBL" id="SDP82757.1"/>
    </source>
</evidence>
<sequence>MIDKHTLMCKDIPVGILKYDTNTKVFSFSKFDNIVDRGYLPVGMYSYENWNLTYKPTHDDIVFWLEDRVVPKERANIEEILNAMGIIDYDFWEICRRTRAMCLEDYFWLSKGEKFEDVHIRYLAEQNRINNTPIPFEAVEYPSEYKVIDGRHIVKNITHGEI</sequence>
<keyword evidence="2" id="KW-1185">Reference proteome</keyword>
<proteinExistence type="predicted"/>
<dbReference type="STRING" id="94869.SAMN04488529_1213"/>
<name>A0A1H0VW36_9CLOT</name>
<accession>A0A1H0VW36</accession>
<reference evidence="1 2" key="1">
    <citation type="submission" date="2016-10" db="EMBL/GenBank/DDBJ databases">
        <authorList>
            <person name="de Groot N.N."/>
        </authorList>
    </citation>
    <scope>NUCLEOTIDE SEQUENCE [LARGE SCALE GENOMIC DNA]</scope>
    <source>
        <strain evidence="1 2">DSM 12272</strain>
    </source>
</reference>
<gene>
    <name evidence="1" type="ORF">SAMN04488529_1213</name>
</gene>
<dbReference type="RefSeq" id="WP_242874023.1">
    <property type="nucleotide sequence ID" value="NZ_FNJM01000021.1"/>
</dbReference>